<reference evidence="2" key="1">
    <citation type="journal article" date="2023" name="Science">
        <title>Genome structures resolve the early diversification of teleost fishes.</title>
        <authorList>
            <person name="Parey E."/>
            <person name="Louis A."/>
            <person name="Montfort J."/>
            <person name="Bouchez O."/>
            <person name="Roques C."/>
            <person name="Iampietro C."/>
            <person name="Lluch J."/>
            <person name="Castinel A."/>
            <person name="Donnadieu C."/>
            <person name="Desvignes T."/>
            <person name="Floi Bucao C."/>
            <person name="Jouanno E."/>
            <person name="Wen M."/>
            <person name="Mejri S."/>
            <person name="Dirks R."/>
            <person name="Jansen H."/>
            <person name="Henkel C."/>
            <person name="Chen W.J."/>
            <person name="Zahm M."/>
            <person name="Cabau C."/>
            <person name="Klopp C."/>
            <person name="Thompson A.W."/>
            <person name="Robinson-Rechavi M."/>
            <person name="Braasch I."/>
            <person name="Lecointre G."/>
            <person name="Bobe J."/>
            <person name="Postlethwait J.H."/>
            <person name="Berthelot C."/>
            <person name="Roest Crollius H."/>
            <person name="Guiguen Y."/>
        </authorList>
    </citation>
    <scope>NUCLEOTIDE SEQUENCE</scope>
    <source>
        <strain evidence="2">Concon-B</strain>
    </source>
</reference>
<evidence type="ECO:0000256" key="1">
    <source>
        <dbReference type="SAM" id="MobiDB-lite"/>
    </source>
</evidence>
<accession>A0A9Q1CZS1</accession>
<dbReference type="PANTHER" id="PTHR14778">
    <property type="entry name" value="KINETOCHORE-ASSOCIATED PROTEIN DSN1 HOMOLOG"/>
    <property type="match status" value="1"/>
</dbReference>
<organism evidence="2 3">
    <name type="scientific">Conger conger</name>
    <name type="common">Conger eel</name>
    <name type="synonym">Muraena conger</name>
    <dbReference type="NCBI Taxonomy" id="82655"/>
    <lineage>
        <taxon>Eukaryota</taxon>
        <taxon>Metazoa</taxon>
        <taxon>Chordata</taxon>
        <taxon>Craniata</taxon>
        <taxon>Vertebrata</taxon>
        <taxon>Euteleostomi</taxon>
        <taxon>Actinopterygii</taxon>
        <taxon>Neopterygii</taxon>
        <taxon>Teleostei</taxon>
        <taxon>Anguilliformes</taxon>
        <taxon>Congridae</taxon>
        <taxon>Conger</taxon>
    </lineage>
</organism>
<feature type="compositionally biased region" description="Basic residues" evidence="1">
    <location>
        <begin position="100"/>
        <end position="114"/>
    </location>
</feature>
<protein>
    <submittedName>
        <fullName evidence="2">Uncharacterized protein</fullName>
    </submittedName>
</protein>
<dbReference type="GO" id="GO:0051301">
    <property type="term" value="P:cell division"/>
    <property type="evidence" value="ECO:0007669"/>
    <property type="project" value="InterPro"/>
</dbReference>
<dbReference type="Proteomes" id="UP001152803">
    <property type="component" value="Unassembled WGS sequence"/>
</dbReference>
<feature type="compositionally biased region" description="Low complexity" evidence="1">
    <location>
        <begin position="191"/>
        <end position="203"/>
    </location>
</feature>
<feature type="region of interest" description="Disordered" evidence="1">
    <location>
        <begin position="189"/>
        <end position="209"/>
    </location>
</feature>
<feature type="compositionally biased region" description="Polar residues" evidence="1">
    <location>
        <begin position="1"/>
        <end position="13"/>
    </location>
</feature>
<sequence length="362" mass="40978">MAESNSRNLTESFKTNDDIMTLPNKDTCAGTKRPGSRSPSSERPHKSPRSTRSEDNTLTPGTAEEQTEDHEGMQVEEAHQEETQTKEQESKEDGPALSPRSRRKSWRRSARLRRSLPALPSNTLGLCRDISPSLPEDERLEKLMESSMQQALLKLQESLHSTPGASLDRLQEQVETVQREWCHLAQDIREQAQSQQSQTSTESDPGMQKTMDQIRKSVHRLQKECGVWDSLLLRHRSKAEELARRVEHGRAEGVALDASCLAQSTQSQFILRKPDYHSALHRQQAVLHTMELLMDSQCKIMREVLSFQEQSHMLVKETSRRLASSAGFQTLPSSPVRRLLTRSNGFKHDPLTSDTAGHALFP</sequence>
<feature type="region of interest" description="Disordered" evidence="1">
    <location>
        <begin position="1"/>
        <end position="114"/>
    </location>
</feature>
<feature type="compositionally biased region" description="Basic and acidic residues" evidence="1">
    <location>
        <begin position="40"/>
        <end position="55"/>
    </location>
</feature>
<evidence type="ECO:0000313" key="3">
    <source>
        <dbReference type="Proteomes" id="UP001152803"/>
    </source>
</evidence>
<dbReference type="GO" id="GO:0007059">
    <property type="term" value="P:chromosome segregation"/>
    <property type="evidence" value="ECO:0007669"/>
    <property type="project" value="InterPro"/>
</dbReference>
<keyword evidence="3" id="KW-1185">Reference proteome</keyword>
<feature type="compositionally biased region" description="Basic and acidic residues" evidence="1">
    <location>
        <begin position="69"/>
        <end position="94"/>
    </location>
</feature>
<dbReference type="PANTHER" id="PTHR14778:SF2">
    <property type="entry name" value="KINETOCHORE-ASSOCIATED PROTEIN DSN1 HOMOLOG"/>
    <property type="match status" value="1"/>
</dbReference>
<comment type="caution">
    <text evidence="2">The sequence shown here is derived from an EMBL/GenBank/DDBJ whole genome shotgun (WGS) entry which is preliminary data.</text>
</comment>
<name>A0A9Q1CZS1_CONCO</name>
<dbReference type="InterPro" id="IPR013218">
    <property type="entry name" value="Dsn1/Mis13"/>
</dbReference>
<dbReference type="OrthoDB" id="10044040at2759"/>
<dbReference type="AlphaFoldDB" id="A0A9Q1CZS1"/>
<dbReference type="EMBL" id="JAFJMO010000016">
    <property type="protein sequence ID" value="KAJ8254054.1"/>
    <property type="molecule type" value="Genomic_DNA"/>
</dbReference>
<proteinExistence type="predicted"/>
<evidence type="ECO:0000313" key="2">
    <source>
        <dbReference type="EMBL" id="KAJ8254054.1"/>
    </source>
</evidence>
<dbReference type="GO" id="GO:0000444">
    <property type="term" value="C:MIS12/MIND type complex"/>
    <property type="evidence" value="ECO:0007669"/>
    <property type="project" value="InterPro"/>
</dbReference>
<gene>
    <name evidence="2" type="ORF">COCON_G00206660</name>
</gene>